<keyword evidence="4 6" id="KW-0472">Membrane</keyword>
<dbReference type="PANTHER" id="PTHR43066:SF21">
    <property type="entry name" value="UBIQUITIN-ASSOCIATED DOMAIN-CONTAINING PROTEIN 2"/>
    <property type="match status" value="1"/>
</dbReference>
<evidence type="ECO:0000256" key="3">
    <source>
        <dbReference type="ARBA" id="ARBA00022989"/>
    </source>
</evidence>
<sequence length="311" mass="32648">MQTSGLSNTPLTKALLIYTIAASIALSIFDIKHLPAIHVSPHLFPYGQFWRCLIWQVAGFANSTEALFAALLVYHVRVVERGWGSRKVATFILSTLPYTTLLAPLLLTLVVRPLTFGKINYLPSGPTGTVFALLAQYHASIPSTYRYTISTSSSPPSPSTPTASTPTTTTPASQPSDATESPQKTLSISLTDKSTTYLIAAQLALSQFPYMLLPSALGWIVGVAWRADVLPCVAGSGSSGWRVPAWAVGEEGATFSARSGGGNGGGQEARFEGLRRRLESEAAAAASGSSNSNPDASGSGAGSSRLRAGRG</sequence>
<reference evidence="8" key="1">
    <citation type="journal article" date="2017" name="Genome Biol.">
        <title>Comparative genomics reveals high biological diversity and specific adaptations in the industrially and medically important fungal genus Aspergillus.</title>
        <authorList>
            <person name="de Vries R.P."/>
            <person name="Riley R."/>
            <person name="Wiebenga A."/>
            <person name="Aguilar-Osorio G."/>
            <person name="Amillis S."/>
            <person name="Uchima C.A."/>
            <person name="Anderluh G."/>
            <person name="Asadollahi M."/>
            <person name="Askin M."/>
            <person name="Barry K."/>
            <person name="Battaglia E."/>
            <person name="Bayram O."/>
            <person name="Benocci T."/>
            <person name="Braus-Stromeyer S.A."/>
            <person name="Caldana C."/>
            <person name="Canovas D."/>
            <person name="Cerqueira G.C."/>
            <person name="Chen F."/>
            <person name="Chen W."/>
            <person name="Choi C."/>
            <person name="Clum A."/>
            <person name="Dos Santos R.A."/>
            <person name="Damasio A.R."/>
            <person name="Diallinas G."/>
            <person name="Emri T."/>
            <person name="Fekete E."/>
            <person name="Flipphi M."/>
            <person name="Freyberg S."/>
            <person name="Gallo A."/>
            <person name="Gournas C."/>
            <person name="Habgood R."/>
            <person name="Hainaut M."/>
            <person name="Harispe M.L."/>
            <person name="Henrissat B."/>
            <person name="Hilden K.S."/>
            <person name="Hope R."/>
            <person name="Hossain A."/>
            <person name="Karabika E."/>
            <person name="Karaffa L."/>
            <person name="Karanyi Z."/>
            <person name="Krasevec N."/>
            <person name="Kuo A."/>
            <person name="Kusch H."/>
            <person name="LaButti K."/>
            <person name="Lagendijk E.L."/>
            <person name="Lapidus A."/>
            <person name="Levasseur A."/>
            <person name="Lindquist E."/>
            <person name="Lipzen A."/>
            <person name="Logrieco A.F."/>
            <person name="MacCabe A."/>
            <person name="Maekelae M.R."/>
            <person name="Malavazi I."/>
            <person name="Melin P."/>
            <person name="Meyer V."/>
            <person name="Mielnichuk N."/>
            <person name="Miskei M."/>
            <person name="Molnar A.P."/>
            <person name="Mule G."/>
            <person name="Ngan C.Y."/>
            <person name="Orejas M."/>
            <person name="Orosz E."/>
            <person name="Ouedraogo J.P."/>
            <person name="Overkamp K.M."/>
            <person name="Park H.-S."/>
            <person name="Perrone G."/>
            <person name="Piumi F."/>
            <person name="Punt P.J."/>
            <person name="Ram A.F."/>
            <person name="Ramon A."/>
            <person name="Rauscher S."/>
            <person name="Record E."/>
            <person name="Riano-Pachon D.M."/>
            <person name="Robert V."/>
            <person name="Roehrig J."/>
            <person name="Ruller R."/>
            <person name="Salamov A."/>
            <person name="Salih N.S."/>
            <person name="Samson R.A."/>
            <person name="Sandor E."/>
            <person name="Sanguinetti M."/>
            <person name="Schuetze T."/>
            <person name="Sepcic K."/>
            <person name="Shelest E."/>
            <person name="Sherlock G."/>
            <person name="Sophianopoulou V."/>
            <person name="Squina F.M."/>
            <person name="Sun H."/>
            <person name="Susca A."/>
            <person name="Todd R.B."/>
            <person name="Tsang A."/>
            <person name="Unkles S.E."/>
            <person name="van de Wiele N."/>
            <person name="van Rossen-Uffink D."/>
            <person name="Oliveira J.V."/>
            <person name="Vesth T.C."/>
            <person name="Visser J."/>
            <person name="Yu J.-H."/>
            <person name="Zhou M."/>
            <person name="Andersen M.R."/>
            <person name="Archer D.B."/>
            <person name="Baker S.E."/>
            <person name="Benoit I."/>
            <person name="Brakhage A.A."/>
            <person name="Braus G.H."/>
            <person name="Fischer R."/>
            <person name="Frisvad J.C."/>
            <person name="Goldman G.H."/>
            <person name="Houbraken J."/>
            <person name="Oakley B."/>
            <person name="Pocsi I."/>
            <person name="Scazzocchio C."/>
            <person name="Seiboth B."/>
            <person name="vanKuyk P.A."/>
            <person name="Wortman J."/>
            <person name="Dyer P.S."/>
            <person name="Grigoriev I.V."/>
        </authorList>
    </citation>
    <scope>NUCLEOTIDE SEQUENCE [LARGE SCALE GENOMIC DNA]</scope>
    <source>
        <strain evidence="8">CBS 583.65</strain>
    </source>
</reference>
<dbReference type="AlphaFoldDB" id="A0A1L9PMI4"/>
<feature type="compositionally biased region" description="Low complexity" evidence="5">
    <location>
        <begin position="150"/>
        <end position="176"/>
    </location>
</feature>
<proteinExistence type="predicted"/>
<evidence type="ECO:0000256" key="5">
    <source>
        <dbReference type="SAM" id="MobiDB-lite"/>
    </source>
</evidence>
<dbReference type="SUPFAM" id="SSF144091">
    <property type="entry name" value="Rhomboid-like"/>
    <property type="match status" value="1"/>
</dbReference>
<evidence type="ECO:0000256" key="4">
    <source>
        <dbReference type="ARBA" id="ARBA00023136"/>
    </source>
</evidence>
<dbReference type="GO" id="GO:0004252">
    <property type="term" value="F:serine-type endopeptidase activity"/>
    <property type="evidence" value="ECO:0007669"/>
    <property type="project" value="TreeGrafter"/>
</dbReference>
<evidence type="ECO:0000256" key="2">
    <source>
        <dbReference type="ARBA" id="ARBA00022692"/>
    </source>
</evidence>
<accession>A0A1L9PMI4</accession>
<feature type="transmembrane region" description="Helical" evidence="6">
    <location>
        <begin position="52"/>
        <end position="76"/>
    </location>
</feature>
<dbReference type="OrthoDB" id="272778at2759"/>
<dbReference type="Proteomes" id="UP000184073">
    <property type="component" value="Unassembled WGS sequence"/>
</dbReference>
<dbReference type="GeneID" id="63728047"/>
<feature type="transmembrane region" description="Helical" evidence="6">
    <location>
        <begin position="12"/>
        <end position="31"/>
    </location>
</feature>
<keyword evidence="8" id="KW-1185">Reference proteome</keyword>
<dbReference type="InterPro" id="IPR035952">
    <property type="entry name" value="Rhomboid-like_sf"/>
</dbReference>
<dbReference type="EMBL" id="KV878129">
    <property type="protein sequence ID" value="OJJ02728.1"/>
    <property type="molecule type" value="Genomic_DNA"/>
</dbReference>
<name>A0A1L9PMI4_ASPVE</name>
<feature type="transmembrane region" description="Helical" evidence="6">
    <location>
        <begin position="88"/>
        <end position="111"/>
    </location>
</feature>
<dbReference type="VEuPathDB" id="FungiDB:ASPVEDRAFT_42229"/>
<dbReference type="RefSeq" id="XP_040668490.1">
    <property type="nucleotide sequence ID" value="XM_040812536.1"/>
</dbReference>
<comment type="subcellular location">
    <subcellularLocation>
        <location evidence="1">Membrane</location>
        <topology evidence="1">Multi-pass membrane protein</topology>
    </subcellularLocation>
</comment>
<organism evidence="7 8">
    <name type="scientific">Aspergillus versicolor CBS 583.65</name>
    <dbReference type="NCBI Taxonomy" id="1036611"/>
    <lineage>
        <taxon>Eukaryota</taxon>
        <taxon>Fungi</taxon>
        <taxon>Dikarya</taxon>
        <taxon>Ascomycota</taxon>
        <taxon>Pezizomycotina</taxon>
        <taxon>Eurotiomycetes</taxon>
        <taxon>Eurotiomycetidae</taxon>
        <taxon>Eurotiales</taxon>
        <taxon>Aspergillaceae</taxon>
        <taxon>Aspergillus</taxon>
        <taxon>Aspergillus subgen. Nidulantes</taxon>
    </lineage>
</organism>
<gene>
    <name evidence="7" type="ORF">ASPVEDRAFT_42229</name>
</gene>
<evidence type="ECO:0008006" key="9">
    <source>
        <dbReference type="Google" id="ProtNLM"/>
    </source>
</evidence>
<feature type="region of interest" description="Disordered" evidence="5">
    <location>
        <begin position="280"/>
        <end position="311"/>
    </location>
</feature>
<keyword evidence="3 6" id="KW-1133">Transmembrane helix</keyword>
<dbReference type="GO" id="GO:0016020">
    <property type="term" value="C:membrane"/>
    <property type="evidence" value="ECO:0007669"/>
    <property type="project" value="UniProtKB-SubCell"/>
</dbReference>
<evidence type="ECO:0000256" key="6">
    <source>
        <dbReference type="SAM" id="Phobius"/>
    </source>
</evidence>
<evidence type="ECO:0000313" key="7">
    <source>
        <dbReference type="EMBL" id="OJJ02728.1"/>
    </source>
</evidence>
<evidence type="ECO:0000256" key="1">
    <source>
        <dbReference type="ARBA" id="ARBA00004141"/>
    </source>
</evidence>
<feature type="region of interest" description="Disordered" evidence="5">
    <location>
        <begin position="150"/>
        <end position="183"/>
    </location>
</feature>
<dbReference type="PANTHER" id="PTHR43066">
    <property type="entry name" value="RHOMBOID-RELATED PROTEIN"/>
    <property type="match status" value="1"/>
</dbReference>
<feature type="compositionally biased region" description="Low complexity" evidence="5">
    <location>
        <begin position="281"/>
        <end position="311"/>
    </location>
</feature>
<dbReference type="STRING" id="1036611.A0A1L9PMI4"/>
<keyword evidence="2 6" id="KW-0812">Transmembrane</keyword>
<evidence type="ECO:0000313" key="8">
    <source>
        <dbReference type="Proteomes" id="UP000184073"/>
    </source>
</evidence>
<protein>
    <recommendedName>
        <fullName evidence="9">Peptidase S54 rhomboid domain-containing protein</fullName>
    </recommendedName>
</protein>